<dbReference type="Proteomes" id="UP000332933">
    <property type="component" value="Unassembled WGS sequence"/>
</dbReference>
<comment type="catalytic activity">
    <reaction evidence="2">
        <text>ssDNA + n NTP = ssDNA/pppN(pN)n-1 hybrid + (n-1) diphosphate.</text>
        <dbReference type="EC" id="2.7.7.102"/>
    </reaction>
</comment>
<dbReference type="GO" id="GO:0005634">
    <property type="term" value="C:nucleus"/>
    <property type="evidence" value="ECO:0007669"/>
    <property type="project" value="TreeGrafter"/>
</dbReference>
<reference evidence="6" key="2">
    <citation type="submission" date="2019-06" db="EMBL/GenBank/DDBJ databases">
        <title>Genomics analysis of Aphanomyces spp. identifies a new class of oomycete effector associated with host adaptation.</title>
        <authorList>
            <person name="Gaulin E."/>
        </authorList>
    </citation>
    <scope>NUCLEOTIDE SEQUENCE</scope>
    <source>
        <strain evidence="6">CBS 578.67</strain>
    </source>
</reference>
<evidence type="ECO:0000313" key="7">
    <source>
        <dbReference type="EMBL" id="VFU00021.1"/>
    </source>
</evidence>
<evidence type="ECO:0000256" key="3">
    <source>
        <dbReference type="ARBA" id="ARBA00044768"/>
    </source>
</evidence>
<dbReference type="GO" id="GO:0005759">
    <property type="term" value="C:mitochondrial matrix"/>
    <property type="evidence" value="ECO:0007669"/>
    <property type="project" value="TreeGrafter"/>
</dbReference>
<dbReference type="PANTHER" id="PTHR31399:SF0">
    <property type="entry name" value="DNA-DIRECTED PRIMASE_POLYMERASE PROTEIN"/>
    <property type="match status" value="1"/>
</dbReference>
<dbReference type="GO" id="GO:0042276">
    <property type="term" value="P:error-prone translesion synthesis"/>
    <property type="evidence" value="ECO:0007669"/>
    <property type="project" value="InterPro"/>
</dbReference>
<dbReference type="OrthoDB" id="5988181at2759"/>
<reference evidence="7 8" key="1">
    <citation type="submission" date="2019-03" db="EMBL/GenBank/DDBJ databases">
        <authorList>
            <person name="Gaulin E."/>
            <person name="Dumas B."/>
        </authorList>
    </citation>
    <scope>NUCLEOTIDE SEQUENCE [LARGE SCALE GENOMIC DNA]</scope>
    <source>
        <strain evidence="7">CBS 568.67</strain>
    </source>
</reference>
<evidence type="ECO:0000313" key="6">
    <source>
        <dbReference type="EMBL" id="KAF0684655.1"/>
    </source>
</evidence>
<dbReference type="GO" id="GO:0003887">
    <property type="term" value="F:DNA-directed DNA polymerase activity"/>
    <property type="evidence" value="ECO:0007669"/>
    <property type="project" value="UniProtKB-EC"/>
</dbReference>
<gene>
    <name evidence="7" type="primary">Aste57867_23375</name>
    <name evidence="6" type="ORF">As57867_023304</name>
    <name evidence="7" type="ORF">ASTE57867_23375</name>
</gene>
<comment type="catalytic activity">
    <reaction evidence="4">
        <text>DNA(n) + a 2'-deoxyribonucleoside 5'-triphosphate = DNA(n+1) + diphosphate</text>
        <dbReference type="Rhea" id="RHEA:22508"/>
        <dbReference type="Rhea" id="RHEA-COMP:17339"/>
        <dbReference type="Rhea" id="RHEA-COMP:17340"/>
        <dbReference type="ChEBI" id="CHEBI:33019"/>
        <dbReference type="ChEBI" id="CHEBI:61560"/>
        <dbReference type="ChEBI" id="CHEBI:173112"/>
        <dbReference type="EC" id="2.7.7.7"/>
    </reaction>
    <physiologicalReaction direction="left-to-right" evidence="4">
        <dbReference type="Rhea" id="RHEA:22509"/>
    </physiologicalReaction>
</comment>
<feature type="compositionally biased region" description="Polar residues" evidence="5">
    <location>
        <begin position="409"/>
        <end position="427"/>
    </location>
</feature>
<feature type="region of interest" description="Disordered" evidence="5">
    <location>
        <begin position="407"/>
        <end position="427"/>
    </location>
</feature>
<accession>A0A485LML3</accession>
<organism evidence="7 8">
    <name type="scientific">Aphanomyces stellatus</name>
    <dbReference type="NCBI Taxonomy" id="120398"/>
    <lineage>
        <taxon>Eukaryota</taxon>
        <taxon>Sar</taxon>
        <taxon>Stramenopiles</taxon>
        <taxon>Oomycota</taxon>
        <taxon>Saprolegniomycetes</taxon>
        <taxon>Saprolegniales</taxon>
        <taxon>Verrucalvaceae</taxon>
        <taxon>Aphanomyces</taxon>
    </lineage>
</organism>
<keyword evidence="8" id="KW-1185">Reference proteome</keyword>
<dbReference type="EMBL" id="VJMH01007267">
    <property type="protein sequence ID" value="KAF0684655.1"/>
    <property type="molecule type" value="Genomic_DNA"/>
</dbReference>
<dbReference type="EC" id="2.7.7.102" evidence="3"/>
<dbReference type="EMBL" id="CAADRA010007293">
    <property type="protein sequence ID" value="VFU00021.1"/>
    <property type="molecule type" value="Genomic_DNA"/>
</dbReference>
<dbReference type="GO" id="GO:0031297">
    <property type="term" value="P:replication fork processing"/>
    <property type="evidence" value="ECO:0007669"/>
    <property type="project" value="TreeGrafter"/>
</dbReference>
<evidence type="ECO:0000256" key="1">
    <source>
        <dbReference type="ARBA" id="ARBA00026139"/>
    </source>
</evidence>
<dbReference type="GO" id="GO:0006264">
    <property type="term" value="P:mitochondrial DNA replication"/>
    <property type="evidence" value="ECO:0007669"/>
    <property type="project" value="TreeGrafter"/>
</dbReference>
<dbReference type="GO" id="GO:0003682">
    <property type="term" value="F:chromatin binding"/>
    <property type="evidence" value="ECO:0007669"/>
    <property type="project" value="TreeGrafter"/>
</dbReference>
<dbReference type="GO" id="GO:0009411">
    <property type="term" value="P:response to UV"/>
    <property type="evidence" value="ECO:0007669"/>
    <property type="project" value="TreeGrafter"/>
</dbReference>
<dbReference type="InterPro" id="IPR044917">
    <property type="entry name" value="PRIMPOL"/>
</dbReference>
<dbReference type="AlphaFoldDB" id="A0A485LML3"/>
<name>A0A485LML3_9STRA</name>
<evidence type="ECO:0000313" key="8">
    <source>
        <dbReference type="Proteomes" id="UP000332933"/>
    </source>
</evidence>
<evidence type="ECO:0000256" key="5">
    <source>
        <dbReference type="SAM" id="MobiDB-lite"/>
    </source>
</evidence>
<evidence type="ECO:0000256" key="2">
    <source>
        <dbReference type="ARBA" id="ARBA00044677"/>
    </source>
</evidence>
<sequence length="569" mass="64165">MSFHLRLAIDDEDVGLVDAECNAAKKEVHFRMGDRVLVLLEHHITSFVRPVSISNDGSQFTILTALSQKVRPRFRCSYVALGNAFALQLQTAFPLIPWRLDDKPSRGLGPLRKRPREEASAPSFYGMPPVARLNPSFEAEFQYRLQHSVECQIEGTAKAYQVFGLQQPAIDFLHQIHARRSIHNIKLFSFETKVSRKFLVADVDLFYDMYSQTPPNQRHVYEIIQENSPCRLYFDLEFKPRWNPTVEGDSLVRHLKHLVVLQFYRKFGIKLSLADFVDLASTASDKFSRHVLVLPPNGALFANNLEAGQFVNELIDDVLDPEMFTVTGKDDTKSLFIDTGVYTRNRAFRLYLSSKYKSTRILERQLPTTAIDAASEKAFFLQTLVCPVGGPSKVPLLRCPIPQHGKPQFSRNRMTTSHQTSSSAVGNGNTSPFPVLDAFVRSLATQGGPQGDIRSWQLVDEADTPAYLTFHMVNNRFCRNVGRAHKSNNVMYVVDFARRHVYQKCHDPDCLHYKSPPMALPPDCCDAMGTKKVALSSDSLVEGFAEVDDVGRVQHISMHGRDGTQDGGL</sequence>
<protein>
    <recommendedName>
        <fullName evidence="1">DNA-directed primase/polymerase protein</fullName>
        <ecNumber evidence="3">2.7.7.102</ecNumber>
    </recommendedName>
</protein>
<dbReference type="PANTHER" id="PTHR31399">
    <property type="entry name" value="DNA-DIRECTED PRIMASE / POLYMERASE PROTEIN"/>
    <property type="match status" value="1"/>
</dbReference>
<dbReference type="Pfam" id="PF03121">
    <property type="entry name" value="Herpes_UL52"/>
    <property type="match status" value="1"/>
</dbReference>
<evidence type="ECO:0000256" key="4">
    <source>
        <dbReference type="ARBA" id="ARBA00047303"/>
    </source>
</evidence>
<proteinExistence type="predicted"/>